<dbReference type="FunFam" id="3.40.470.10:FF:000001">
    <property type="entry name" value="Uracil-DNA glycosylase"/>
    <property type="match status" value="1"/>
</dbReference>
<name>A0A6N7F0J7_9GAMM</name>
<comment type="subcellular location">
    <subcellularLocation>
        <location evidence="9">Cytoplasm</location>
    </subcellularLocation>
</comment>
<dbReference type="GO" id="GO:0097510">
    <property type="term" value="P:base-excision repair, AP site formation via deaminated base removal"/>
    <property type="evidence" value="ECO:0007669"/>
    <property type="project" value="TreeGrafter"/>
</dbReference>
<dbReference type="Pfam" id="PF03167">
    <property type="entry name" value="UDG"/>
    <property type="match status" value="1"/>
</dbReference>
<dbReference type="HAMAP" id="MF_00148">
    <property type="entry name" value="UDG"/>
    <property type="match status" value="1"/>
</dbReference>
<dbReference type="PANTHER" id="PTHR11264:SF0">
    <property type="entry name" value="URACIL-DNA GLYCOSYLASE"/>
    <property type="match status" value="1"/>
</dbReference>
<dbReference type="NCBIfam" id="TIGR00628">
    <property type="entry name" value="ung"/>
    <property type="match status" value="1"/>
</dbReference>
<evidence type="ECO:0000256" key="7">
    <source>
        <dbReference type="ARBA" id="ARBA00022801"/>
    </source>
</evidence>
<keyword evidence="9" id="KW-0963">Cytoplasm</keyword>
<evidence type="ECO:0000259" key="12">
    <source>
        <dbReference type="SMART" id="SM00986"/>
    </source>
</evidence>
<dbReference type="PANTHER" id="PTHR11264">
    <property type="entry name" value="URACIL-DNA GLYCOSYLASE"/>
    <property type="match status" value="1"/>
</dbReference>
<evidence type="ECO:0000256" key="9">
    <source>
        <dbReference type="HAMAP-Rule" id="MF_00148"/>
    </source>
</evidence>
<dbReference type="GO" id="GO:0004844">
    <property type="term" value="F:uracil DNA N-glycosylase activity"/>
    <property type="evidence" value="ECO:0007669"/>
    <property type="project" value="UniProtKB-UniRule"/>
</dbReference>
<dbReference type="SUPFAM" id="SSF52141">
    <property type="entry name" value="Uracil-DNA glycosylase-like"/>
    <property type="match status" value="1"/>
</dbReference>
<evidence type="ECO:0000256" key="11">
    <source>
        <dbReference type="RuleBase" id="RU003780"/>
    </source>
</evidence>
<keyword evidence="8 9" id="KW-0234">DNA repair</keyword>
<keyword evidence="7 9" id="KW-0378">Hydrolase</keyword>
<comment type="caution">
    <text evidence="13">The sequence shown here is derived from an EMBL/GenBank/DDBJ whole genome shotgun (WGS) entry which is preliminary data.</text>
</comment>
<protein>
    <recommendedName>
        <fullName evidence="5 9">Uracil-DNA glycosylase</fullName>
        <shortName evidence="9">UDG</shortName>
        <ecNumber evidence="4 9">3.2.2.27</ecNumber>
    </recommendedName>
</protein>
<dbReference type="PROSITE" id="PS00130">
    <property type="entry name" value="U_DNA_GLYCOSYLASE"/>
    <property type="match status" value="1"/>
</dbReference>
<dbReference type="NCBIfam" id="NF003592">
    <property type="entry name" value="PRK05254.1-5"/>
    <property type="match status" value="1"/>
</dbReference>
<dbReference type="EC" id="3.2.2.27" evidence="4 9"/>
<evidence type="ECO:0000256" key="3">
    <source>
        <dbReference type="ARBA" id="ARBA00008184"/>
    </source>
</evidence>
<dbReference type="GO" id="GO:0005737">
    <property type="term" value="C:cytoplasm"/>
    <property type="evidence" value="ECO:0007669"/>
    <property type="project" value="UniProtKB-SubCell"/>
</dbReference>
<dbReference type="RefSeq" id="WP_152810309.1">
    <property type="nucleotide sequence ID" value="NZ_WHNW01000006.1"/>
</dbReference>
<evidence type="ECO:0000256" key="4">
    <source>
        <dbReference type="ARBA" id="ARBA00012030"/>
    </source>
</evidence>
<dbReference type="AlphaFoldDB" id="A0A6N7F0J7"/>
<keyword evidence="13" id="KW-0326">Glycosidase</keyword>
<dbReference type="Gene3D" id="3.40.470.10">
    <property type="entry name" value="Uracil-DNA glycosylase-like domain"/>
    <property type="match status" value="1"/>
</dbReference>
<proteinExistence type="inferred from homology"/>
<accession>A0A6N7F0J7</accession>
<reference evidence="13 14" key="1">
    <citation type="submission" date="2019-10" db="EMBL/GenBank/DDBJ databases">
        <title>Cardiobacteriales fam. a chemoheterotrophic member of the order Cardiobacteriales, and proposal of Cardiobacteriales fam. nov.</title>
        <authorList>
            <person name="Wang C."/>
        </authorList>
    </citation>
    <scope>NUCLEOTIDE SEQUENCE [LARGE SCALE GENOMIC DNA]</scope>
    <source>
        <strain evidence="13 14">ML27</strain>
    </source>
</reference>
<dbReference type="InParanoid" id="A0A6N7F0J7"/>
<comment type="catalytic activity">
    <reaction evidence="1 9 11">
        <text>Hydrolyzes single-stranded DNA or mismatched double-stranded DNA and polynucleotides, releasing free uracil.</text>
        <dbReference type="EC" id="3.2.2.27"/>
    </reaction>
</comment>
<dbReference type="SMART" id="SM00987">
    <property type="entry name" value="UreE_C"/>
    <property type="match status" value="1"/>
</dbReference>
<organism evidence="13 14">
    <name type="scientific">Ostreibacterium oceani</name>
    <dbReference type="NCBI Taxonomy" id="2654998"/>
    <lineage>
        <taxon>Bacteria</taxon>
        <taxon>Pseudomonadati</taxon>
        <taxon>Pseudomonadota</taxon>
        <taxon>Gammaproteobacteria</taxon>
        <taxon>Cardiobacteriales</taxon>
        <taxon>Ostreibacteriaceae</taxon>
        <taxon>Ostreibacterium</taxon>
    </lineage>
</organism>
<gene>
    <name evidence="9" type="primary">ung</name>
    <name evidence="13" type="ORF">GCU85_06135</name>
</gene>
<dbReference type="FunCoup" id="A0A6N7F0J7">
    <property type="interactions" value="310"/>
</dbReference>
<evidence type="ECO:0000313" key="14">
    <source>
        <dbReference type="Proteomes" id="UP000471298"/>
    </source>
</evidence>
<dbReference type="EMBL" id="WHNW01000006">
    <property type="protein sequence ID" value="MPV86308.1"/>
    <property type="molecule type" value="Genomic_DNA"/>
</dbReference>
<evidence type="ECO:0000256" key="6">
    <source>
        <dbReference type="ARBA" id="ARBA00022763"/>
    </source>
</evidence>
<sequence length="231" mass="25901">MQTPDKIAQQPLSWSTVLAEAKRSEAFKTVTAFVNTARQQGKTIYPAQSDVFNAFRYTEYTDVKVVILGQDPYHGPNQAHGLAFSVRKNQKIPPSLRNIYKELCADIGGEMPHHGDLSAWAKQGVLLLNTVLTVEAHRPNSHKNKGWEIFTEAVIKQLNQAPQSIVYLLWGSAAEQKSQLIDKRHTMLKAPHPSPLSAYRGFFGCRHFSRTNAILAAQGQQPIDWNPTRQS</sequence>
<dbReference type="Proteomes" id="UP000471298">
    <property type="component" value="Unassembled WGS sequence"/>
</dbReference>
<feature type="active site" description="Proton acceptor" evidence="9 10">
    <location>
        <position position="71"/>
    </location>
</feature>
<dbReference type="InterPro" id="IPR018085">
    <property type="entry name" value="Ura-DNA_Glyclase_AS"/>
</dbReference>
<evidence type="ECO:0000256" key="1">
    <source>
        <dbReference type="ARBA" id="ARBA00001400"/>
    </source>
</evidence>
<keyword evidence="6 9" id="KW-0227">DNA damage</keyword>
<dbReference type="NCBIfam" id="NF003589">
    <property type="entry name" value="PRK05254.1-2"/>
    <property type="match status" value="1"/>
</dbReference>
<dbReference type="NCBIfam" id="NF003591">
    <property type="entry name" value="PRK05254.1-4"/>
    <property type="match status" value="1"/>
</dbReference>
<evidence type="ECO:0000313" key="13">
    <source>
        <dbReference type="EMBL" id="MPV86308.1"/>
    </source>
</evidence>
<dbReference type="InterPro" id="IPR005122">
    <property type="entry name" value="Uracil-DNA_glycosylase-like"/>
</dbReference>
<evidence type="ECO:0000256" key="2">
    <source>
        <dbReference type="ARBA" id="ARBA00002631"/>
    </source>
</evidence>
<comment type="function">
    <text evidence="2 9 11">Excises uracil residues from the DNA which can arise as a result of misincorporation of dUMP residues by DNA polymerase or due to deamination of cytosine.</text>
</comment>
<dbReference type="SMART" id="SM00986">
    <property type="entry name" value="UDG"/>
    <property type="match status" value="1"/>
</dbReference>
<dbReference type="CDD" id="cd10027">
    <property type="entry name" value="UDG-F1-like"/>
    <property type="match status" value="1"/>
</dbReference>
<feature type="domain" description="Uracil-DNA glycosylase-like" evidence="12">
    <location>
        <begin position="56"/>
        <end position="215"/>
    </location>
</feature>
<comment type="similarity">
    <text evidence="3 9 11">Belongs to the uracil-DNA glycosylase (UDG) superfamily. UNG family.</text>
</comment>
<dbReference type="InterPro" id="IPR002043">
    <property type="entry name" value="UDG_fam1"/>
</dbReference>
<dbReference type="InterPro" id="IPR036895">
    <property type="entry name" value="Uracil-DNA_glycosylase-like_sf"/>
</dbReference>
<evidence type="ECO:0000256" key="5">
    <source>
        <dbReference type="ARBA" id="ARBA00018429"/>
    </source>
</evidence>
<evidence type="ECO:0000256" key="8">
    <source>
        <dbReference type="ARBA" id="ARBA00023204"/>
    </source>
</evidence>
<evidence type="ECO:0000256" key="10">
    <source>
        <dbReference type="PROSITE-ProRule" id="PRU10072"/>
    </source>
</evidence>
<keyword evidence="14" id="KW-1185">Reference proteome</keyword>
<dbReference type="NCBIfam" id="NF003588">
    <property type="entry name" value="PRK05254.1-1"/>
    <property type="match status" value="1"/>
</dbReference>